<sequence>MRDGTGGEGTGIASNYLPLGRNIILQNIHFFCVYSKTKHYICIENDTARCL</sequence>
<name>A0A8S5RSY4_9CAUD</name>
<reference evidence="1" key="1">
    <citation type="journal article" date="2021" name="Proc. Natl. Acad. Sci. U.S.A.">
        <title>A Catalog of Tens of Thousands of Viruses from Human Metagenomes Reveals Hidden Associations with Chronic Diseases.</title>
        <authorList>
            <person name="Tisza M.J."/>
            <person name="Buck C.B."/>
        </authorList>
    </citation>
    <scope>NUCLEOTIDE SEQUENCE</scope>
    <source>
        <strain evidence="1">Ct7CH26</strain>
    </source>
</reference>
<dbReference type="EMBL" id="BK057800">
    <property type="protein sequence ID" value="DAE92466.1"/>
    <property type="molecule type" value="Genomic_DNA"/>
</dbReference>
<evidence type="ECO:0000313" key="1">
    <source>
        <dbReference type="EMBL" id="DAE92466.1"/>
    </source>
</evidence>
<organism evidence="1">
    <name type="scientific">Myoviridae sp. ct7CH26</name>
    <dbReference type="NCBI Taxonomy" id="2827604"/>
    <lineage>
        <taxon>Viruses</taxon>
        <taxon>Duplodnaviria</taxon>
        <taxon>Heunggongvirae</taxon>
        <taxon>Uroviricota</taxon>
        <taxon>Caudoviricetes</taxon>
    </lineage>
</organism>
<accession>A0A8S5RSY4</accession>
<protein>
    <submittedName>
        <fullName evidence="1">Uncharacterized protein</fullName>
    </submittedName>
</protein>
<proteinExistence type="predicted"/>